<dbReference type="AlphaFoldDB" id="A0A1Q2GXG5"/>
<feature type="coiled-coil region" evidence="1">
    <location>
        <begin position="78"/>
        <end position="112"/>
    </location>
</feature>
<protein>
    <submittedName>
        <fullName evidence="3">RNA-binding protein</fullName>
    </submittedName>
</protein>
<dbReference type="EMBL" id="CP019628">
    <property type="protein sequence ID" value="AQP99831.1"/>
    <property type="molecule type" value="Genomic_DNA"/>
</dbReference>
<evidence type="ECO:0000256" key="1">
    <source>
        <dbReference type="SAM" id="Coils"/>
    </source>
</evidence>
<proteinExistence type="predicted"/>
<evidence type="ECO:0000313" key="4">
    <source>
        <dbReference type="Proteomes" id="UP000188243"/>
    </source>
</evidence>
<sequence length="162" mass="18291">MIKAILLSLCLTITFRCLAENIIVYKCVIKGIPTFSQTPCAKNAKAITLKAPNITQTNSTKVPDNKTVGVSVDDYLKIQKIDRKIANLKRSIKQYEKEYNDKKQQINYMTQDKANRLGASSIADAIATKITSLKQSYEPVIQQAQQQIKFLTQQKLQLSQRP</sequence>
<evidence type="ECO:0000256" key="2">
    <source>
        <dbReference type="SAM" id="SignalP"/>
    </source>
</evidence>
<dbReference type="RefSeq" id="WP_077536571.1">
    <property type="nucleotide sequence ID" value="NZ_CANLYY010000074.1"/>
</dbReference>
<dbReference type="KEGG" id="paln:B0W48_08525"/>
<feature type="signal peptide" evidence="2">
    <location>
        <begin position="1"/>
        <end position="19"/>
    </location>
</feature>
<evidence type="ECO:0000313" key="3">
    <source>
        <dbReference type="EMBL" id="AQP99831.1"/>
    </source>
</evidence>
<keyword evidence="1" id="KW-0175">Coiled coil</keyword>
<keyword evidence="2" id="KW-0732">Signal</keyword>
<organism evidence="3 4">
    <name type="scientific">Pseudoalteromonas aliena</name>
    <dbReference type="NCBI Taxonomy" id="247523"/>
    <lineage>
        <taxon>Bacteria</taxon>
        <taxon>Pseudomonadati</taxon>
        <taxon>Pseudomonadota</taxon>
        <taxon>Gammaproteobacteria</taxon>
        <taxon>Alteromonadales</taxon>
        <taxon>Pseudoalteromonadaceae</taxon>
        <taxon>Pseudoalteromonas</taxon>
    </lineage>
</organism>
<reference evidence="3 4" key="1">
    <citation type="submission" date="2017-02" db="EMBL/GenBank/DDBJ databases">
        <title>Complete genome sequence of the cold-active Pseudoalteromonas aliena strain EH1 isolated from Arctic seawater.</title>
        <authorList>
            <person name="Kim E."/>
            <person name="Heo E."/>
            <person name="Kim H."/>
            <person name="Kim D."/>
        </authorList>
    </citation>
    <scope>NUCLEOTIDE SEQUENCE [LARGE SCALE GENOMIC DNA]</scope>
    <source>
        <strain evidence="3 4">EH1</strain>
    </source>
</reference>
<dbReference type="Proteomes" id="UP000188243">
    <property type="component" value="Chromosome"/>
</dbReference>
<feature type="chain" id="PRO_5012546554" evidence="2">
    <location>
        <begin position="20"/>
        <end position="162"/>
    </location>
</feature>
<accession>A0A1Q2GXG5</accession>
<name>A0A1Q2GXG5_9GAMM</name>
<gene>
    <name evidence="3" type="ORF">B0W48_08525</name>
</gene>